<protein>
    <submittedName>
        <fullName evidence="2">Uncharacterized protein</fullName>
    </submittedName>
</protein>
<evidence type="ECO:0000313" key="3">
    <source>
        <dbReference type="Proteomes" id="UP000290288"/>
    </source>
</evidence>
<reference evidence="2 3" key="1">
    <citation type="submission" date="2019-01" db="EMBL/GenBank/DDBJ databases">
        <title>Draft genome sequence of Psathyrella aberdarensis IHI B618.</title>
        <authorList>
            <person name="Buettner E."/>
            <person name="Kellner H."/>
        </authorList>
    </citation>
    <scope>NUCLEOTIDE SEQUENCE [LARGE SCALE GENOMIC DNA]</scope>
    <source>
        <strain evidence="2 3">IHI B618</strain>
    </source>
</reference>
<comment type="caution">
    <text evidence="2">The sequence shown here is derived from an EMBL/GenBank/DDBJ whole genome shotgun (WGS) entry which is preliminary data.</text>
</comment>
<sequence>MGYLVLTLLDLVLSWDSYLAHDSLVSALRGGALTGAFTCLLHLDGATEPPAVEASQGLLGRIHNVIRFMPYSKVFYALKETHQEELLVSLGRSSTEAVKEMCRRFANSFNLISGISEGGFNADMRMCSNIKVRY</sequence>
<feature type="signal peptide" evidence="1">
    <location>
        <begin position="1"/>
        <end position="20"/>
    </location>
</feature>
<keyword evidence="1" id="KW-0732">Signal</keyword>
<feature type="chain" id="PRO_5020470878" evidence="1">
    <location>
        <begin position="21"/>
        <end position="134"/>
    </location>
</feature>
<dbReference type="AlphaFoldDB" id="A0A4Q2DEH2"/>
<evidence type="ECO:0000313" key="2">
    <source>
        <dbReference type="EMBL" id="RXW17929.1"/>
    </source>
</evidence>
<name>A0A4Q2DEH2_9AGAR</name>
<proteinExistence type="predicted"/>
<dbReference type="EMBL" id="SDEE01000302">
    <property type="protein sequence ID" value="RXW17929.1"/>
    <property type="molecule type" value="Genomic_DNA"/>
</dbReference>
<organism evidence="2 3">
    <name type="scientific">Candolleomyces aberdarensis</name>
    <dbReference type="NCBI Taxonomy" id="2316362"/>
    <lineage>
        <taxon>Eukaryota</taxon>
        <taxon>Fungi</taxon>
        <taxon>Dikarya</taxon>
        <taxon>Basidiomycota</taxon>
        <taxon>Agaricomycotina</taxon>
        <taxon>Agaricomycetes</taxon>
        <taxon>Agaricomycetidae</taxon>
        <taxon>Agaricales</taxon>
        <taxon>Agaricineae</taxon>
        <taxon>Psathyrellaceae</taxon>
        <taxon>Candolleomyces</taxon>
    </lineage>
</organism>
<gene>
    <name evidence="2" type="ORF">EST38_g7915</name>
</gene>
<evidence type="ECO:0000256" key="1">
    <source>
        <dbReference type="SAM" id="SignalP"/>
    </source>
</evidence>
<dbReference type="Proteomes" id="UP000290288">
    <property type="component" value="Unassembled WGS sequence"/>
</dbReference>
<accession>A0A4Q2DEH2</accession>
<keyword evidence="3" id="KW-1185">Reference proteome</keyword>